<dbReference type="EMBL" id="CM046395">
    <property type="protein sequence ID" value="KAI8542771.1"/>
    <property type="molecule type" value="Genomic_DNA"/>
</dbReference>
<sequence length="416" mass="45892">MPIAGGSSLQPNPPNTEFDTPSDTSNDVLQPFNADTYVLPVHIIGRGGGFAQRARAALRLYQREGNFSPINNANEMLRMWGSCPQVYDWYERLPQGAKDAVTLAGFEPLILDFHLLKAELGLTTVLVEQWWDTTKTFHFPEAGEITITLGDFALLTGLRVGGDLLPLDPQIHEHKGAFDYLLRKTRDVSESGHVTYSWLRAQYDQEGILAEVSLPQLVRAFCFYLLGQTLFCSKENSVHVQFLAALVNLDTIAEFDWGTPALATLYGHLSACSRGVSLSLAGHHHVLELRFDPWNTLLDDIPLELTSVPTDIVQEWFRAFQSVEDLVQRQHSRIAALEAEQVSTVSVTQSVGASKGGSTGVGDGGAGANDEGGRGDIVEEQDIIVNQAAQPSINRPRDLIFNKLNRKMNPAEWPID</sequence>
<gene>
    <name evidence="1" type="ORF">RHMOL_Rhmol08G0165600</name>
</gene>
<name>A0ACC0MNY5_RHOML</name>
<evidence type="ECO:0000313" key="1">
    <source>
        <dbReference type="EMBL" id="KAI8542771.1"/>
    </source>
</evidence>
<organism evidence="1 2">
    <name type="scientific">Rhododendron molle</name>
    <name type="common">Chinese azalea</name>
    <name type="synonym">Azalea mollis</name>
    <dbReference type="NCBI Taxonomy" id="49168"/>
    <lineage>
        <taxon>Eukaryota</taxon>
        <taxon>Viridiplantae</taxon>
        <taxon>Streptophyta</taxon>
        <taxon>Embryophyta</taxon>
        <taxon>Tracheophyta</taxon>
        <taxon>Spermatophyta</taxon>
        <taxon>Magnoliopsida</taxon>
        <taxon>eudicotyledons</taxon>
        <taxon>Gunneridae</taxon>
        <taxon>Pentapetalae</taxon>
        <taxon>asterids</taxon>
        <taxon>Ericales</taxon>
        <taxon>Ericaceae</taxon>
        <taxon>Ericoideae</taxon>
        <taxon>Rhodoreae</taxon>
        <taxon>Rhododendron</taxon>
    </lineage>
</organism>
<dbReference type="Proteomes" id="UP001062846">
    <property type="component" value="Chromosome 8"/>
</dbReference>
<protein>
    <submittedName>
        <fullName evidence="1">Uncharacterized protein</fullName>
    </submittedName>
</protein>
<reference evidence="1" key="1">
    <citation type="submission" date="2022-02" db="EMBL/GenBank/DDBJ databases">
        <title>Plant Genome Project.</title>
        <authorList>
            <person name="Zhang R.-G."/>
        </authorList>
    </citation>
    <scope>NUCLEOTIDE SEQUENCE</scope>
    <source>
        <strain evidence="1">AT1</strain>
    </source>
</reference>
<evidence type="ECO:0000313" key="2">
    <source>
        <dbReference type="Proteomes" id="UP001062846"/>
    </source>
</evidence>
<accession>A0ACC0MNY5</accession>
<comment type="caution">
    <text evidence="1">The sequence shown here is derived from an EMBL/GenBank/DDBJ whole genome shotgun (WGS) entry which is preliminary data.</text>
</comment>
<keyword evidence="2" id="KW-1185">Reference proteome</keyword>
<proteinExistence type="predicted"/>